<evidence type="ECO:0000256" key="1">
    <source>
        <dbReference type="SAM" id="SignalP"/>
    </source>
</evidence>
<protein>
    <recommendedName>
        <fullName evidence="4">DUF3558 domain-containing protein</fullName>
    </recommendedName>
</protein>
<reference evidence="3" key="2">
    <citation type="submission" date="2016-04" db="EMBL/GenBank/DDBJ databases">
        <title>First Complete Genome Sequence of a Subdivision 6 Acidobacterium.</title>
        <authorList>
            <person name="Huang S."/>
            <person name="Vieira S."/>
            <person name="Bunk B."/>
            <person name="Riedel T."/>
            <person name="Sproeer C."/>
            <person name="Overmann J."/>
        </authorList>
    </citation>
    <scope>NUCLEOTIDE SEQUENCE [LARGE SCALE GENOMIC DNA]</scope>
    <source>
        <strain evidence="3">DSM 100886 HEG_-6_39</strain>
    </source>
</reference>
<keyword evidence="3" id="KW-1185">Reference proteome</keyword>
<keyword evidence="1" id="KW-0732">Signal</keyword>
<evidence type="ECO:0000313" key="2">
    <source>
        <dbReference type="EMBL" id="AMY11460.1"/>
    </source>
</evidence>
<dbReference type="Proteomes" id="UP000076079">
    <property type="component" value="Chromosome"/>
</dbReference>
<reference evidence="2 3" key="1">
    <citation type="journal article" date="2016" name="Genome Announc.">
        <title>First Complete Genome Sequence of a Subdivision 6 Acidobacterium Strain.</title>
        <authorList>
            <person name="Huang S."/>
            <person name="Vieira S."/>
            <person name="Bunk B."/>
            <person name="Riedel T."/>
            <person name="Sproer C."/>
            <person name="Overmann J."/>
        </authorList>
    </citation>
    <scope>NUCLEOTIDE SEQUENCE [LARGE SCALE GENOMIC DNA]</scope>
    <source>
        <strain evidence="3">DSM 100886 HEG_-6_39</strain>
    </source>
</reference>
<evidence type="ECO:0008006" key="4">
    <source>
        <dbReference type="Google" id="ProtNLM"/>
    </source>
</evidence>
<name>A0A143PTN9_LUTPR</name>
<evidence type="ECO:0000313" key="3">
    <source>
        <dbReference type="Proteomes" id="UP000076079"/>
    </source>
</evidence>
<proteinExistence type="predicted"/>
<dbReference type="KEGG" id="abac:LuPra_04710"/>
<dbReference type="STRING" id="1855912.LuPra_04710"/>
<organism evidence="2 3">
    <name type="scientific">Luteitalea pratensis</name>
    <dbReference type="NCBI Taxonomy" id="1855912"/>
    <lineage>
        <taxon>Bacteria</taxon>
        <taxon>Pseudomonadati</taxon>
        <taxon>Acidobacteriota</taxon>
        <taxon>Vicinamibacteria</taxon>
        <taxon>Vicinamibacterales</taxon>
        <taxon>Vicinamibacteraceae</taxon>
        <taxon>Luteitalea</taxon>
    </lineage>
</organism>
<dbReference type="AlphaFoldDB" id="A0A143PTN9"/>
<dbReference type="EMBL" id="CP015136">
    <property type="protein sequence ID" value="AMY11460.1"/>
    <property type="molecule type" value="Genomic_DNA"/>
</dbReference>
<feature type="signal peptide" evidence="1">
    <location>
        <begin position="1"/>
        <end position="24"/>
    </location>
</feature>
<sequence precursor="true">MMRLRLAAVMAAGALLAAASTAHALLAPEPPGGGGQDPTAVRCDAVLTQAEAVAIVGDSYQGPAVDEPSPGFTRCEWQGSDSNFGFTFASLKSLSADGTTADKTFDIDLRAVEDGTKKRELLPGIGVNAATVDLGGDAALLEVQRADGVARMIVYKIDRDRMLALAKAIATP</sequence>
<accession>A0A143PTN9</accession>
<feature type="chain" id="PRO_5007511998" description="DUF3558 domain-containing protein" evidence="1">
    <location>
        <begin position="25"/>
        <end position="172"/>
    </location>
</feature>
<gene>
    <name evidence="2" type="ORF">LuPra_04710</name>
</gene>